<comment type="caution">
    <text evidence="2">The sequence shown here is derived from an EMBL/GenBank/DDBJ whole genome shotgun (WGS) entry which is preliminary data.</text>
</comment>
<organism evidence="2 3">
    <name type="scientific">Nocardioides iriomotensis</name>
    <dbReference type="NCBI Taxonomy" id="715784"/>
    <lineage>
        <taxon>Bacteria</taxon>
        <taxon>Bacillati</taxon>
        <taxon>Actinomycetota</taxon>
        <taxon>Actinomycetes</taxon>
        <taxon>Propionibacteriales</taxon>
        <taxon>Nocardioidaceae</taxon>
        <taxon>Nocardioides</taxon>
    </lineage>
</organism>
<keyword evidence="1" id="KW-1133">Transmembrane helix</keyword>
<feature type="transmembrane region" description="Helical" evidence="1">
    <location>
        <begin position="58"/>
        <end position="91"/>
    </location>
</feature>
<protein>
    <submittedName>
        <fullName evidence="2">DUF1304 family protein</fullName>
    </submittedName>
</protein>
<reference evidence="2 3" key="1">
    <citation type="submission" date="2019-01" db="EMBL/GenBank/DDBJ databases">
        <title>Nocardioides guangzhouensis sp. nov., an actinobacterium isolated from soil.</title>
        <authorList>
            <person name="Fu Y."/>
            <person name="Cai Y."/>
            <person name="Lin Z."/>
            <person name="Chen P."/>
        </authorList>
    </citation>
    <scope>NUCLEOTIDE SEQUENCE [LARGE SCALE GENOMIC DNA]</scope>
    <source>
        <strain evidence="2 3">NBRC 105384</strain>
    </source>
</reference>
<dbReference type="RefSeq" id="WP_129985711.1">
    <property type="nucleotide sequence ID" value="NZ_SDPU01000012.1"/>
</dbReference>
<keyword evidence="3" id="KW-1185">Reference proteome</keyword>
<gene>
    <name evidence="2" type="ORF">ETU37_04420</name>
</gene>
<sequence>MSTLAAVLVVLAAALHVGFFVMESLLFTRPPVRRRFGLSAADAEVVRPMAYNQGFYNLFLAVGAVVGVVTSSVPVAAFACAVMAGAAVVLVTTDRKFLPAAAVQGVPPLLALVLLAA</sequence>
<evidence type="ECO:0000313" key="2">
    <source>
        <dbReference type="EMBL" id="RYU14157.1"/>
    </source>
</evidence>
<dbReference type="PANTHER" id="PTHR38446">
    <property type="entry name" value="BLL0914 PROTEIN"/>
    <property type="match status" value="1"/>
</dbReference>
<dbReference type="OrthoDB" id="9803832at2"/>
<dbReference type="AlphaFoldDB" id="A0A4Q5J686"/>
<feature type="transmembrane region" description="Helical" evidence="1">
    <location>
        <begin position="97"/>
        <end position="116"/>
    </location>
</feature>
<name>A0A4Q5J686_9ACTN</name>
<keyword evidence="1" id="KW-0472">Membrane</keyword>
<proteinExistence type="predicted"/>
<evidence type="ECO:0000313" key="3">
    <source>
        <dbReference type="Proteomes" id="UP000291189"/>
    </source>
</evidence>
<dbReference type="PANTHER" id="PTHR38446:SF1">
    <property type="entry name" value="BLL0914 PROTEIN"/>
    <property type="match status" value="1"/>
</dbReference>
<dbReference type="Pfam" id="PF06993">
    <property type="entry name" value="DUF1304"/>
    <property type="match status" value="1"/>
</dbReference>
<dbReference type="EMBL" id="SDPU01000012">
    <property type="protein sequence ID" value="RYU14157.1"/>
    <property type="molecule type" value="Genomic_DNA"/>
</dbReference>
<accession>A0A4Q5J686</accession>
<evidence type="ECO:0000256" key="1">
    <source>
        <dbReference type="SAM" id="Phobius"/>
    </source>
</evidence>
<feature type="transmembrane region" description="Helical" evidence="1">
    <location>
        <begin position="6"/>
        <end position="27"/>
    </location>
</feature>
<dbReference type="InterPro" id="IPR009732">
    <property type="entry name" value="DUF1304"/>
</dbReference>
<keyword evidence="1" id="KW-0812">Transmembrane</keyword>
<dbReference type="Proteomes" id="UP000291189">
    <property type="component" value="Unassembled WGS sequence"/>
</dbReference>